<evidence type="ECO:0000256" key="5">
    <source>
        <dbReference type="ARBA" id="ARBA00022692"/>
    </source>
</evidence>
<keyword evidence="4" id="KW-1003">Cell membrane</keyword>
<evidence type="ECO:0000256" key="7">
    <source>
        <dbReference type="ARBA" id="ARBA00023136"/>
    </source>
</evidence>
<feature type="transmembrane region" description="Helical" evidence="8">
    <location>
        <begin position="298"/>
        <end position="317"/>
    </location>
</feature>
<evidence type="ECO:0000313" key="9">
    <source>
        <dbReference type="EMBL" id="KAB7729419.1"/>
    </source>
</evidence>
<sequence>MTTTTFRSRSRGWWLTGTLSLLLGLVVVWSVGVGAVSIPIPNVLAILLKQLGWAGASVEPQQEAVLLVIRLPRVLLGVLVGAVLGMSGAAMQGLFRNPLADPGLIGISSGASLFAVLTIVFQVKLLPGLTGQAGLYMLSIAAFVGAVVTTGLVYQLSRQGRTVQVSTMLLAGVAVNALCGALTGLLTYVADDAQLRTITFWGLGSLGGANWDMLGVIAPLVALPLLLLPRLSKSLNAFALGESGAEHLGIHVGRLKQAVIVLATLGVGVSVAVAGAIGFVGLVIPHLIRLVAGADHRLVLPGSALLGAIVLTGADLLARTIVAPAELPIGILTALIGTPVFLYMLLQKKSTITT</sequence>
<keyword evidence="10" id="KW-1185">Reference proteome</keyword>
<organism evidence="9 10">
    <name type="scientific">Rudanella paleaurantiibacter</name>
    <dbReference type="NCBI Taxonomy" id="2614655"/>
    <lineage>
        <taxon>Bacteria</taxon>
        <taxon>Pseudomonadati</taxon>
        <taxon>Bacteroidota</taxon>
        <taxon>Cytophagia</taxon>
        <taxon>Cytophagales</taxon>
        <taxon>Cytophagaceae</taxon>
        <taxon>Rudanella</taxon>
    </lineage>
</organism>
<evidence type="ECO:0000256" key="6">
    <source>
        <dbReference type="ARBA" id="ARBA00022989"/>
    </source>
</evidence>
<evidence type="ECO:0000256" key="3">
    <source>
        <dbReference type="ARBA" id="ARBA00022448"/>
    </source>
</evidence>
<dbReference type="InterPro" id="IPR037294">
    <property type="entry name" value="ABC_BtuC-like"/>
</dbReference>
<dbReference type="GO" id="GO:0033214">
    <property type="term" value="P:siderophore-iron import into cell"/>
    <property type="evidence" value="ECO:0007669"/>
    <property type="project" value="TreeGrafter"/>
</dbReference>
<dbReference type="InterPro" id="IPR000522">
    <property type="entry name" value="ABC_transptr_permease_BtuC"/>
</dbReference>
<dbReference type="Gene3D" id="1.10.3470.10">
    <property type="entry name" value="ABC transporter involved in vitamin B12 uptake, BtuC"/>
    <property type="match status" value="1"/>
</dbReference>
<evidence type="ECO:0000256" key="2">
    <source>
        <dbReference type="ARBA" id="ARBA00007935"/>
    </source>
</evidence>
<proteinExistence type="inferred from homology"/>
<feature type="transmembrane region" description="Helical" evidence="8">
    <location>
        <begin position="259"/>
        <end position="286"/>
    </location>
</feature>
<feature type="transmembrane region" description="Helical" evidence="8">
    <location>
        <begin position="329"/>
        <end position="346"/>
    </location>
</feature>
<dbReference type="SUPFAM" id="SSF81345">
    <property type="entry name" value="ABC transporter involved in vitamin B12 uptake, BtuC"/>
    <property type="match status" value="1"/>
</dbReference>
<evidence type="ECO:0000256" key="4">
    <source>
        <dbReference type="ARBA" id="ARBA00022475"/>
    </source>
</evidence>
<protein>
    <submittedName>
        <fullName evidence="9">Iron chelate uptake ABC transporter family permease subunit</fullName>
    </submittedName>
</protein>
<feature type="transmembrane region" description="Helical" evidence="8">
    <location>
        <begin position="103"/>
        <end position="123"/>
    </location>
</feature>
<accession>A0A7J5TXP8</accession>
<dbReference type="FunFam" id="1.10.3470.10:FF:000001">
    <property type="entry name" value="Vitamin B12 ABC transporter permease BtuC"/>
    <property type="match status" value="1"/>
</dbReference>
<feature type="transmembrane region" description="Helical" evidence="8">
    <location>
        <begin position="135"/>
        <end position="156"/>
    </location>
</feature>
<comment type="caution">
    <text evidence="9">The sequence shown here is derived from an EMBL/GenBank/DDBJ whole genome shotgun (WGS) entry which is preliminary data.</text>
</comment>
<dbReference type="CDD" id="cd06550">
    <property type="entry name" value="TM_ABC_iron-siderophores_like"/>
    <property type="match status" value="1"/>
</dbReference>
<gene>
    <name evidence="9" type="ORF">F5984_16735</name>
</gene>
<keyword evidence="5 8" id="KW-0812">Transmembrane</keyword>
<keyword evidence="6 8" id="KW-1133">Transmembrane helix</keyword>
<evidence type="ECO:0000256" key="1">
    <source>
        <dbReference type="ARBA" id="ARBA00004651"/>
    </source>
</evidence>
<feature type="transmembrane region" description="Helical" evidence="8">
    <location>
        <begin position="74"/>
        <end position="91"/>
    </location>
</feature>
<dbReference type="Proteomes" id="UP000488299">
    <property type="component" value="Unassembled WGS sequence"/>
</dbReference>
<evidence type="ECO:0000256" key="8">
    <source>
        <dbReference type="SAM" id="Phobius"/>
    </source>
</evidence>
<reference evidence="9 10" key="1">
    <citation type="submission" date="2019-10" db="EMBL/GenBank/DDBJ databases">
        <title>Rudanella paleaurantiibacter sp. nov., isolated from sludge.</title>
        <authorList>
            <person name="Xu S.Q."/>
        </authorList>
    </citation>
    <scope>NUCLEOTIDE SEQUENCE [LARGE SCALE GENOMIC DNA]</scope>
    <source>
        <strain evidence="9 10">HX-22-17</strain>
    </source>
</reference>
<feature type="transmembrane region" description="Helical" evidence="8">
    <location>
        <begin position="209"/>
        <end position="228"/>
    </location>
</feature>
<dbReference type="AlphaFoldDB" id="A0A7J5TXP8"/>
<keyword evidence="7 8" id="KW-0472">Membrane</keyword>
<dbReference type="EMBL" id="WELI01000006">
    <property type="protein sequence ID" value="KAB7729419.1"/>
    <property type="molecule type" value="Genomic_DNA"/>
</dbReference>
<feature type="transmembrane region" description="Helical" evidence="8">
    <location>
        <begin position="168"/>
        <end position="189"/>
    </location>
</feature>
<comment type="similarity">
    <text evidence="2">Belongs to the binding-protein-dependent transport system permease family. FecCD subfamily.</text>
</comment>
<dbReference type="PANTHER" id="PTHR30472:SF25">
    <property type="entry name" value="ABC TRANSPORTER PERMEASE PROTEIN MJ0876-RELATED"/>
    <property type="match status" value="1"/>
</dbReference>
<dbReference type="Pfam" id="PF01032">
    <property type="entry name" value="FecCD"/>
    <property type="match status" value="1"/>
</dbReference>
<feature type="transmembrane region" description="Helical" evidence="8">
    <location>
        <begin position="12"/>
        <end position="38"/>
    </location>
</feature>
<evidence type="ECO:0000313" key="10">
    <source>
        <dbReference type="Proteomes" id="UP000488299"/>
    </source>
</evidence>
<comment type="subcellular location">
    <subcellularLocation>
        <location evidence="1">Cell membrane</location>
        <topology evidence="1">Multi-pass membrane protein</topology>
    </subcellularLocation>
</comment>
<name>A0A7J5TXP8_9BACT</name>
<keyword evidence="3" id="KW-0813">Transport</keyword>
<dbReference type="GO" id="GO:0022857">
    <property type="term" value="F:transmembrane transporter activity"/>
    <property type="evidence" value="ECO:0007669"/>
    <property type="project" value="InterPro"/>
</dbReference>
<dbReference type="GO" id="GO:0005886">
    <property type="term" value="C:plasma membrane"/>
    <property type="evidence" value="ECO:0007669"/>
    <property type="project" value="UniProtKB-SubCell"/>
</dbReference>
<dbReference type="PANTHER" id="PTHR30472">
    <property type="entry name" value="FERRIC ENTEROBACTIN TRANSPORT SYSTEM PERMEASE PROTEIN"/>
    <property type="match status" value="1"/>
</dbReference>